<dbReference type="Proteomes" id="UP000323732">
    <property type="component" value="Unassembled WGS sequence"/>
</dbReference>
<proteinExistence type="predicted"/>
<dbReference type="Pfam" id="PF12651">
    <property type="entry name" value="RHH_3"/>
    <property type="match status" value="1"/>
</dbReference>
<dbReference type="EMBL" id="VTES01000006">
    <property type="protein sequence ID" value="TYS60711.1"/>
    <property type="molecule type" value="Genomic_DNA"/>
</dbReference>
<sequence length="62" mass="7108">MAANSKLVNRTRFSNSLRNDLIAQFEALHKETDIPKSKLLDQAVELLLEKQKSLSKNNRDIL</sequence>
<name>A0A5D4SDH2_9BACI</name>
<evidence type="ECO:0000313" key="2">
    <source>
        <dbReference type="EMBL" id="TYS60711.1"/>
    </source>
</evidence>
<protein>
    <submittedName>
        <fullName evidence="2">Ribbon-helix-helix domain-containing protein</fullName>
    </submittedName>
</protein>
<feature type="domain" description="Predicted DNA-binding protein ribbon-helix-helix" evidence="1">
    <location>
        <begin position="9"/>
        <end position="50"/>
    </location>
</feature>
<comment type="caution">
    <text evidence="2">The sequence shown here is derived from an EMBL/GenBank/DDBJ whole genome shotgun (WGS) entry which is preliminary data.</text>
</comment>
<evidence type="ECO:0000259" key="1">
    <source>
        <dbReference type="Pfam" id="PF12651"/>
    </source>
</evidence>
<accession>A0A5D4SDH2</accession>
<gene>
    <name evidence="2" type="ORF">FZD47_21115</name>
</gene>
<organism evidence="2 3">
    <name type="scientific">Bacillus infantis</name>
    <dbReference type="NCBI Taxonomy" id="324767"/>
    <lineage>
        <taxon>Bacteria</taxon>
        <taxon>Bacillati</taxon>
        <taxon>Bacillota</taxon>
        <taxon>Bacilli</taxon>
        <taxon>Bacillales</taxon>
        <taxon>Bacillaceae</taxon>
        <taxon>Bacillus</taxon>
    </lineage>
</organism>
<reference evidence="2 3" key="1">
    <citation type="submission" date="2019-08" db="EMBL/GenBank/DDBJ databases">
        <title>Bacillus genomes from the desert of Cuatro Cienegas, Coahuila.</title>
        <authorList>
            <person name="Olmedo-Alvarez G."/>
        </authorList>
    </citation>
    <scope>NUCLEOTIDE SEQUENCE [LARGE SCALE GENOMIC DNA]</scope>
    <source>
        <strain evidence="2 3">CH37_1T</strain>
    </source>
</reference>
<evidence type="ECO:0000313" key="3">
    <source>
        <dbReference type="Proteomes" id="UP000323732"/>
    </source>
</evidence>
<dbReference type="InterPro" id="IPR038733">
    <property type="entry name" value="Predicted_DNA_bind_prot_RHH"/>
</dbReference>
<dbReference type="AlphaFoldDB" id="A0A5D4SDH2"/>